<dbReference type="InterPro" id="IPR027094">
    <property type="entry name" value="Mitofusin_fam"/>
</dbReference>
<evidence type="ECO:0000256" key="3">
    <source>
        <dbReference type="ARBA" id="ARBA00022801"/>
    </source>
</evidence>
<feature type="coiled-coil region" evidence="6">
    <location>
        <begin position="453"/>
        <end position="487"/>
    </location>
</feature>
<keyword evidence="6" id="KW-0175">Coiled coil</keyword>
<accession>A0ABR8C188</accession>
<reference evidence="8 9" key="1">
    <citation type="journal article" date="2020" name="ISME J.">
        <title>Comparative genomics reveals insights into cyanobacterial evolution and habitat adaptation.</title>
        <authorList>
            <person name="Chen M.Y."/>
            <person name="Teng W.K."/>
            <person name="Zhao L."/>
            <person name="Hu C.X."/>
            <person name="Zhou Y.K."/>
            <person name="Han B.P."/>
            <person name="Song L.R."/>
            <person name="Shu W.S."/>
        </authorList>
    </citation>
    <scope>NUCLEOTIDE SEQUENCE [LARGE SCALE GENOMIC DNA]</scope>
    <source>
        <strain evidence="8 9">FACHB-1040</strain>
    </source>
</reference>
<evidence type="ECO:0000313" key="9">
    <source>
        <dbReference type="Proteomes" id="UP000606721"/>
    </source>
</evidence>
<evidence type="ECO:0000256" key="2">
    <source>
        <dbReference type="ARBA" id="ARBA00022741"/>
    </source>
</evidence>
<evidence type="ECO:0000256" key="4">
    <source>
        <dbReference type="ARBA" id="ARBA00023134"/>
    </source>
</evidence>
<dbReference type="SUPFAM" id="SSF52540">
    <property type="entry name" value="P-loop containing nucleoside triphosphate hydrolases"/>
    <property type="match status" value="2"/>
</dbReference>
<comment type="caution">
    <text evidence="8">The sequence shown here is derived from an EMBL/GenBank/DDBJ whole genome shotgun (WGS) entry which is preliminary data.</text>
</comment>
<evidence type="ECO:0000259" key="7">
    <source>
        <dbReference type="Pfam" id="PF00350"/>
    </source>
</evidence>
<evidence type="ECO:0000256" key="1">
    <source>
        <dbReference type="ARBA" id="ARBA00004370"/>
    </source>
</evidence>
<protein>
    <submittedName>
        <fullName evidence="8">Dynamin family protein</fullName>
    </submittedName>
</protein>
<evidence type="ECO:0000313" key="8">
    <source>
        <dbReference type="EMBL" id="MBD2280884.1"/>
    </source>
</evidence>
<evidence type="ECO:0000256" key="6">
    <source>
        <dbReference type="SAM" id="Coils"/>
    </source>
</evidence>
<evidence type="ECO:0000256" key="5">
    <source>
        <dbReference type="ARBA" id="ARBA00023136"/>
    </source>
</evidence>
<keyword evidence="4" id="KW-0342">GTP-binding</keyword>
<gene>
    <name evidence="8" type="ORF">H6F99_22180</name>
</gene>
<keyword evidence="2" id="KW-0547">Nucleotide-binding</keyword>
<dbReference type="Gene3D" id="3.40.50.300">
    <property type="entry name" value="P-loop containing nucleotide triphosphate hydrolases"/>
    <property type="match status" value="1"/>
</dbReference>
<keyword evidence="3" id="KW-0378">Hydrolase</keyword>
<dbReference type="Pfam" id="PF00350">
    <property type="entry name" value="Dynamin_N"/>
    <property type="match status" value="1"/>
</dbReference>
<keyword evidence="5" id="KW-0472">Membrane</keyword>
<feature type="domain" description="Dynamin N-terminal" evidence="7">
    <location>
        <begin position="82"/>
        <end position="300"/>
    </location>
</feature>
<sequence length="859" mass="99147">MSNNLLQPDSDALHQSAIDVITHVSNVMSEGCAILREHDRLLAENQSGNRLGAEIKAIEEDIRHVNEKLERVKRKELTMTIVAPTSAGKSTIINAIAGQDLLPSRNDAMTVLPTEIVFSREVTRPKLILDKALMTLLREVWGQLHQKLQRIGLEEAVEQATKNDFPRENVIREILNSSSVSSQSEVEESNSIQAELIRINDLLRLCGIFGVATEFLSSLSEIPRIEVPFPRQLSSLKDSGLGTLALVDTPGPSEDKSLNLLNVVKGRLIASSLVLVVVDYTKIGQTDPAKVKKLVDEIAAIKGRDRIYIIVNKIDARDPNNPEDLTTKQILNLVKTKYEIDDPQNRVFEMSAIKGFLATNFQREKEIYQPTELRKRKSFEALGQKYYSNYWKTKKTTATLEEMQEVADEFLRDSGFVRFINKAIAPLVTDAAPSMITIKGALNDISQIFTSFLSCLNKQKGILERAIQQLEIEINQLEIDLIEMISICKNKECKEEIIFSLMDIFNQEIICVIDRERNILLDKFNRELDVLWERLRLLELKPSDINRSSSSYTNISIVKEIIDFLNNAYQSINKSYRQITFNLEKKLLTQLNFQINNYYKSIFSKDENNFFNTFIQRINSHEYSTYINDLQKKITEVLDFKLHKLNTYKKLLSREESTAIRKGKAMVDLQDQLLPYWMGKPIEWYKSATHNSDSYYNQFANTIGLPYELEYENTGNKGIEIFYRRPSYDFGSSNGELCGAQRYYVTKKGIISYIEYFFTNYFHGKNSYMRGGLWNCVDKAKEDISIEIQALFKIDVEIFIEERDKFLKKYEKDLQSSIKTAKEKQSGYRILKNKYIQILELISNIEKDLKYQQEYFKQH</sequence>
<dbReference type="PANTHER" id="PTHR10465">
    <property type="entry name" value="TRANSMEMBRANE GTPASE FZO1"/>
    <property type="match status" value="1"/>
</dbReference>
<comment type="subcellular location">
    <subcellularLocation>
        <location evidence="1">Membrane</location>
    </subcellularLocation>
</comment>
<dbReference type="InterPro" id="IPR027417">
    <property type="entry name" value="P-loop_NTPase"/>
</dbReference>
<dbReference type="Proteomes" id="UP000606721">
    <property type="component" value="Unassembled WGS sequence"/>
</dbReference>
<name>A0ABR8C188_APHFL</name>
<dbReference type="PANTHER" id="PTHR10465:SF0">
    <property type="entry name" value="SARCALUMENIN"/>
    <property type="match status" value="1"/>
</dbReference>
<keyword evidence="9" id="KW-1185">Reference proteome</keyword>
<dbReference type="EMBL" id="JACJQT010000079">
    <property type="protein sequence ID" value="MBD2280884.1"/>
    <property type="molecule type" value="Genomic_DNA"/>
</dbReference>
<dbReference type="RefSeq" id="WP_190384255.1">
    <property type="nucleotide sequence ID" value="NZ_JACJQT010000079.1"/>
</dbReference>
<dbReference type="InterPro" id="IPR045063">
    <property type="entry name" value="Dynamin_N"/>
</dbReference>
<proteinExistence type="predicted"/>
<organism evidence="8 9">
    <name type="scientific">Aphanizomenon flos-aquae FACHB-1040</name>
    <dbReference type="NCBI Taxonomy" id="2692887"/>
    <lineage>
        <taxon>Bacteria</taxon>
        <taxon>Bacillati</taxon>
        <taxon>Cyanobacteriota</taxon>
        <taxon>Cyanophyceae</taxon>
        <taxon>Nostocales</taxon>
        <taxon>Aphanizomenonaceae</taxon>
        <taxon>Aphanizomenon</taxon>
    </lineage>
</organism>